<dbReference type="RefSeq" id="WP_157442144.1">
    <property type="nucleotide sequence ID" value="NZ_CP016076.1"/>
</dbReference>
<evidence type="ECO:0000313" key="3">
    <source>
        <dbReference type="Proteomes" id="UP000185511"/>
    </source>
</evidence>
<dbReference type="AlphaFoldDB" id="A0AAC9L9F2"/>
<dbReference type="EMBL" id="CP016076">
    <property type="protein sequence ID" value="APU12774.1"/>
    <property type="molecule type" value="Genomic_DNA"/>
</dbReference>
<gene>
    <name evidence="2" type="ORF">UA74_03465</name>
</gene>
<name>A0AAC9L9F2_9PSEU</name>
<accession>A0AAC9L9F2</accession>
<sequence length="213" mass="24317">MFFEPREQPSSIQRPTTRREEPAWLQPPADSFGGVIPLHEAVARSEDAIIVFSEVRAYAEGCVLDVTAKLRRGEKLKDDWLGSPESKFFETLTSHHYARESPIPDELLRIGVQFQDGSKATTLEYHLFHYHNGQHLPEGKPLLIPVRGYGWSVRRDVLSIHDPLWLTPNPPGEFFDLVIEWPAAGIPETRHRVDGRAIRDAARHAAPYWPDVR</sequence>
<evidence type="ECO:0000256" key="1">
    <source>
        <dbReference type="SAM" id="MobiDB-lite"/>
    </source>
</evidence>
<dbReference type="KEGG" id="acad:UA74_03465"/>
<reference evidence="3" key="1">
    <citation type="submission" date="2016-06" db="EMBL/GenBank/DDBJ databases">
        <title>Complete genome sequence of Actinoalloteichus fjordicus DSM 46855 (=ADI127-17), type strain of the new species Actinoalloteichus fjordicus.</title>
        <authorList>
            <person name="Ruckert C."/>
            <person name="Nouioui I."/>
            <person name="Willmese J."/>
            <person name="van Wezel G."/>
            <person name="Klenk H.-P."/>
            <person name="Kalinowski J."/>
            <person name="Zotchev S.B."/>
        </authorList>
    </citation>
    <scope>NUCLEOTIDE SEQUENCE [LARGE SCALE GENOMIC DNA]</scope>
    <source>
        <strain evidence="3">ADI127-7</strain>
    </source>
</reference>
<feature type="region of interest" description="Disordered" evidence="1">
    <location>
        <begin position="1"/>
        <end position="26"/>
    </location>
</feature>
<evidence type="ECO:0000313" key="2">
    <source>
        <dbReference type="EMBL" id="APU12774.1"/>
    </source>
</evidence>
<protein>
    <submittedName>
        <fullName evidence="2">Uncharacterized protein</fullName>
    </submittedName>
</protein>
<organism evidence="2 3">
    <name type="scientific">Actinoalloteichus fjordicus</name>
    <dbReference type="NCBI Taxonomy" id="1612552"/>
    <lineage>
        <taxon>Bacteria</taxon>
        <taxon>Bacillati</taxon>
        <taxon>Actinomycetota</taxon>
        <taxon>Actinomycetes</taxon>
        <taxon>Pseudonocardiales</taxon>
        <taxon>Pseudonocardiaceae</taxon>
        <taxon>Actinoalloteichus</taxon>
    </lineage>
</organism>
<keyword evidence="3" id="KW-1185">Reference proteome</keyword>
<dbReference type="Proteomes" id="UP000185511">
    <property type="component" value="Chromosome"/>
</dbReference>
<proteinExistence type="predicted"/>